<evidence type="ECO:0000313" key="10">
    <source>
        <dbReference type="Proteomes" id="UP000515158"/>
    </source>
</evidence>
<dbReference type="GO" id="GO:0005764">
    <property type="term" value="C:lysosome"/>
    <property type="evidence" value="ECO:0007669"/>
    <property type="project" value="UniProtKB-SubCell"/>
</dbReference>
<keyword evidence="4" id="KW-0879">Wnt signaling pathway</keyword>
<evidence type="ECO:0000256" key="1">
    <source>
        <dbReference type="ARBA" id="ARBA00004371"/>
    </source>
</evidence>
<dbReference type="RefSeq" id="XP_034230839.1">
    <property type="nucleotide sequence ID" value="XM_034374948.1"/>
</dbReference>
<dbReference type="GO" id="GO:0005794">
    <property type="term" value="C:Golgi apparatus"/>
    <property type="evidence" value="ECO:0007669"/>
    <property type="project" value="UniProtKB-SubCell"/>
</dbReference>
<keyword evidence="7" id="KW-0333">Golgi apparatus</keyword>
<keyword evidence="8" id="KW-0458">Lysosome</keyword>
<sequence length="415" mass="46801">MASLLPDSDSEDELPPGWEERATVDGCVYYVNHSTKGSQWTHPRTGKKKVVSGEMPFGWEKCVDEENKIYYQNKENNRITYTDPRLAFAIEEKEHPGDFRQRFDGSSTALQVLHGRDLSGRVAIVTGANTGIGFETARSLALHGCTVIFACRDFSRAEEAIAKIFSERSNTKCEFIQLDLQSLKSVRNFAITFQQRFRKLDMLILNAGVFAVPFSLTPDGFESAFQVNHLSHFYLTLLLKPQLAQAKPARVVVLSSESHRFSFLNLDSLTELNLSPNNGSGYFGTVVYNNTKLCNVLFAKELSERWVKDDIQVFSVHPGNMIYTDLPRYWWLYRVLFALVRPFTKSLQQGASTSVYCATAHELAGCTGLYFNNCCRCTPSKPSQDPEMANQLWTLSIDMIKRVMGEDAILSKSQG</sequence>
<dbReference type="AlphaFoldDB" id="A0A6P8ZGX0"/>
<evidence type="ECO:0000256" key="4">
    <source>
        <dbReference type="ARBA" id="ARBA00022687"/>
    </source>
</evidence>
<dbReference type="PANTHER" id="PTHR43157:SF31">
    <property type="entry name" value="PHOSPHATIDYLINOSITOL-GLYCAN BIOSYNTHESIS CLASS F PROTEIN"/>
    <property type="match status" value="1"/>
</dbReference>
<dbReference type="InterPro" id="IPR001202">
    <property type="entry name" value="WW_dom"/>
</dbReference>
<dbReference type="PROSITE" id="PS50020">
    <property type="entry name" value="WW_DOMAIN_2"/>
    <property type="match status" value="2"/>
</dbReference>
<dbReference type="SMART" id="SM00456">
    <property type="entry name" value="WW"/>
    <property type="match status" value="2"/>
</dbReference>
<evidence type="ECO:0000256" key="3">
    <source>
        <dbReference type="ARBA" id="ARBA00016094"/>
    </source>
</evidence>
<dbReference type="PANTHER" id="PTHR43157">
    <property type="entry name" value="PHOSPHATIDYLINOSITOL-GLYCAN BIOSYNTHESIS CLASS F PROTEIN-RELATED"/>
    <property type="match status" value="1"/>
</dbReference>
<feature type="domain" description="WW" evidence="9">
    <location>
        <begin position="12"/>
        <end position="45"/>
    </location>
</feature>
<organism evidence="11">
    <name type="scientific">Thrips palmi</name>
    <name type="common">Melon thrips</name>
    <dbReference type="NCBI Taxonomy" id="161013"/>
    <lineage>
        <taxon>Eukaryota</taxon>
        <taxon>Metazoa</taxon>
        <taxon>Ecdysozoa</taxon>
        <taxon>Arthropoda</taxon>
        <taxon>Hexapoda</taxon>
        <taxon>Insecta</taxon>
        <taxon>Pterygota</taxon>
        <taxon>Neoptera</taxon>
        <taxon>Paraneoptera</taxon>
        <taxon>Thysanoptera</taxon>
        <taxon>Terebrantia</taxon>
        <taxon>Thripoidea</taxon>
        <taxon>Thripidae</taxon>
        <taxon>Thrips</taxon>
    </lineage>
</organism>
<dbReference type="Proteomes" id="UP000515158">
    <property type="component" value="Unplaced"/>
</dbReference>
<comment type="subcellular location">
    <subcellularLocation>
        <location evidence="2">Golgi apparatus</location>
    </subcellularLocation>
    <subcellularLocation>
        <location evidence="1">Lysosome</location>
    </subcellularLocation>
</comment>
<evidence type="ECO:0000256" key="2">
    <source>
        <dbReference type="ARBA" id="ARBA00004555"/>
    </source>
</evidence>
<keyword evidence="6" id="KW-0560">Oxidoreductase</keyword>
<dbReference type="FunFam" id="3.40.50.720:FF:000353">
    <property type="entry name" value="WW domain-containing oxidoreductase"/>
    <property type="match status" value="1"/>
</dbReference>
<evidence type="ECO:0000313" key="11">
    <source>
        <dbReference type="RefSeq" id="XP_034230839.1"/>
    </source>
</evidence>
<feature type="domain" description="WW" evidence="9">
    <location>
        <begin position="53"/>
        <end position="86"/>
    </location>
</feature>
<dbReference type="OrthoDB" id="9989144at2759"/>
<dbReference type="GeneID" id="117639363"/>
<dbReference type="InParanoid" id="A0A6P8ZGX0"/>
<dbReference type="KEGG" id="tpal:117639363"/>
<dbReference type="GO" id="GO:0016491">
    <property type="term" value="F:oxidoreductase activity"/>
    <property type="evidence" value="ECO:0007669"/>
    <property type="project" value="UniProtKB-KW"/>
</dbReference>
<name>A0A6P8ZGX0_THRPL</name>
<evidence type="ECO:0000256" key="6">
    <source>
        <dbReference type="ARBA" id="ARBA00023002"/>
    </source>
</evidence>
<dbReference type="GO" id="GO:0016055">
    <property type="term" value="P:Wnt signaling pathway"/>
    <property type="evidence" value="ECO:0007669"/>
    <property type="project" value="UniProtKB-KW"/>
</dbReference>
<dbReference type="Gene3D" id="2.20.70.10">
    <property type="match status" value="2"/>
</dbReference>
<evidence type="ECO:0000256" key="7">
    <source>
        <dbReference type="ARBA" id="ARBA00023034"/>
    </source>
</evidence>
<dbReference type="PROSITE" id="PS01159">
    <property type="entry name" value="WW_DOMAIN_1"/>
    <property type="match status" value="1"/>
</dbReference>
<dbReference type="SUPFAM" id="SSF51735">
    <property type="entry name" value="NAD(P)-binding Rossmann-fold domains"/>
    <property type="match status" value="1"/>
</dbReference>
<dbReference type="CTD" id="51741"/>
<evidence type="ECO:0000256" key="8">
    <source>
        <dbReference type="ARBA" id="ARBA00023228"/>
    </source>
</evidence>
<dbReference type="InterPro" id="IPR036291">
    <property type="entry name" value="NAD(P)-bd_dom_sf"/>
</dbReference>
<keyword evidence="10" id="KW-1185">Reference proteome</keyword>
<keyword evidence="5" id="KW-0053">Apoptosis</keyword>
<dbReference type="CDD" id="cd00201">
    <property type="entry name" value="WW"/>
    <property type="match status" value="2"/>
</dbReference>
<dbReference type="SUPFAM" id="SSF51045">
    <property type="entry name" value="WW domain"/>
    <property type="match status" value="2"/>
</dbReference>
<evidence type="ECO:0000259" key="9">
    <source>
        <dbReference type="PROSITE" id="PS50020"/>
    </source>
</evidence>
<accession>A0A6P8ZGX0</accession>
<protein>
    <recommendedName>
        <fullName evidence="3">WW domain-containing oxidoreductase</fullName>
    </recommendedName>
</protein>
<proteinExistence type="predicted"/>
<dbReference type="Pfam" id="PF00106">
    <property type="entry name" value="adh_short"/>
    <property type="match status" value="1"/>
</dbReference>
<dbReference type="InterPro" id="IPR036020">
    <property type="entry name" value="WW_dom_sf"/>
</dbReference>
<dbReference type="GO" id="GO:0006915">
    <property type="term" value="P:apoptotic process"/>
    <property type="evidence" value="ECO:0007669"/>
    <property type="project" value="UniProtKB-KW"/>
</dbReference>
<dbReference type="PRINTS" id="PR00081">
    <property type="entry name" value="GDHRDH"/>
</dbReference>
<reference evidence="11" key="1">
    <citation type="submission" date="2025-08" db="UniProtKB">
        <authorList>
            <consortium name="RefSeq"/>
        </authorList>
    </citation>
    <scope>IDENTIFICATION</scope>
    <source>
        <tissue evidence="11">Total insect</tissue>
    </source>
</reference>
<dbReference type="Pfam" id="PF00397">
    <property type="entry name" value="WW"/>
    <property type="match status" value="1"/>
</dbReference>
<evidence type="ECO:0000256" key="5">
    <source>
        <dbReference type="ARBA" id="ARBA00022703"/>
    </source>
</evidence>
<dbReference type="Gene3D" id="3.40.50.720">
    <property type="entry name" value="NAD(P)-binding Rossmann-like Domain"/>
    <property type="match status" value="1"/>
</dbReference>
<gene>
    <name evidence="11" type="primary">LOC117639363</name>
</gene>
<dbReference type="FunCoup" id="A0A6P8ZGX0">
    <property type="interactions" value="285"/>
</dbReference>
<dbReference type="InterPro" id="IPR002347">
    <property type="entry name" value="SDR_fam"/>
</dbReference>